<dbReference type="SUPFAM" id="SSF54631">
    <property type="entry name" value="CBS-domain pair"/>
    <property type="match status" value="1"/>
</dbReference>
<dbReference type="PROSITE" id="PS51371">
    <property type="entry name" value="CBS"/>
    <property type="match status" value="2"/>
</dbReference>
<dbReference type="PANTHER" id="PTHR43080:SF2">
    <property type="entry name" value="CBS DOMAIN-CONTAINING PROTEIN"/>
    <property type="match status" value="1"/>
</dbReference>
<evidence type="ECO:0000256" key="2">
    <source>
        <dbReference type="PROSITE-ProRule" id="PRU00703"/>
    </source>
</evidence>
<dbReference type="Gene3D" id="3.10.580.10">
    <property type="entry name" value="CBS-domain"/>
    <property type="match status" value="1"/>
</dbReference>
<keyword evidence="5" id="KW-1185">Reference proteome</keyword>
<dbReference type="Pfam" id="PF00571">
    <property type="entry name" value="CBS"/>
    <property type="match status" value="2"/>
</dbReference>
<dbReference type="PANTHER" id="PTHR43080">
    <property type="entry name" value="CBS DOMAIN-CONTAINING PROTEIN CBSX3, MITOCHONDRIAL"/>
    <property type="match status" value="1"/>
</dbReference>
<name>A0ABM8HNF2_9BACT</name>
<dbReference type="InterPro" id="IPR000644">
    <property type="entry name" value="CBS_dom"/>
</dbReference>
<dbReference type="Proteomes" id="UP001319827">
    <property type="component" value="Chromosome"/>
</dbReference>
<protein>
    <recommendedName>
        <fullName evidence="3">CBS domain-containing protein</fullName>
    </recommendedName>
</protein>
<dbReference type="RefSeq" id="WP_221250465.1">
    <property type="nucleotide sequence ID" value="NZ_AP024355.1"/>
</dbReference>
<dbReference type="EMBL" id="AP024355">
    <property type="protein sequence ID" value="BCR02979.1"/>
    <property type="molecule type" value="Genomic_DNA"/>
</dbReference>
<proteinExistence type="predicted"/>
<dbReference type="SMART" id="SM00116">
    <property type="entry name" value="CBS"/>
    <property type="match status" value="2"/>
</dbReference>
<evidence type="ECO:0000313" key="4">
    <source>
        <dbReference type="EMBL" id="BCR02979.1"/>
    </source>
</evidence>
<dbReference type="InterPro" id="IPR005105">
    <property type="entry name" value="GlnD_Uridyltrans_N"/>
</dbReference>
<dbReference type="InterPro" id="IPR051257">
    <property type="entry name" value="Diverse_CBS-Domain"/>
</dbReference>
<reference evidence="4 5" key="2">
    <citation type="journal article" date="2021" name="Int. J. Syst. Evol. Microbiol.">
        <title>Isolation and Polyphasic Characterization of Desulfuromonas versatilis sp. Nov., an Electrogenic Bacteria Capable of Versatile Metabolism Isolated from a Graphene Oxide-Reducing Enrichment Culture.</title>
        <authorList>
            <person name="Xie L."/>
            <person name="Yoshida N."/>
            <person name="Ishii S."/>
            <person name="Meng L."/>
        </authorList>
    </citation>
    <scope>NUCLEOTIDE SEQUENCE [LARGE SCALE GENOMIC DNA]</scope>
    <source>
        <strain evidence="4 5">NIT-T3</strain>
    </source>
</reference>
<sequence length="480" mass="53213">MAEENIFFLPVSQFCRRVYYTCEVDEPVVELAATMAEKNVSSLVVRAGGDPVGIITDRDLRNKVVAIGADPRALRARQIMNGPLITVSEQDSFFEVVYQMSRHGIHRVGVVDEQGRLCGMVVESDLIKLQTKSPQHLVKEFENAASIAELKAHYREIEELVVFLHNAGVRTPDLVRLISDLHDQLLLRLVELLREERFPELTERFAFVVLGSEGRGEQTLKTDQDNAIIHAEDLGAAELERLEAFSAALIAALIEIGIPECPGGIMAKNPFWRRSLGEWTRAIDQWIGNPVSQNILNFSMVADVRLIYGDPGLVAELKEHILGRSAGNTLFMARMAANVARFNPPLGIFGGFRVEKEGEHKGQIDLKKAGIFVITEGMKVLALEAGLLGGSTREKIGRLRDKGVLGPKQAEDLEASFTLLAFFRLRGQVKAIAEGGEPDNFIDPESLNRVEEARFHEALEVVKSFQGTLKGHFRLNMLAG</sequence>
<gene>
    <name evidence="4" type="ORF">DESUT3_00480</name>
</gene>
<reference evidence="4 5" key="1">
    <citation type="journal article" date="2016" name="C (Basel)">
        <title>Selective Growth of and Electricity Production by Marine Exoelectrogenic Bacteria in Self-Aggregated Hydrogel of Microbially Reduced Graphene Oxide.</title>
        <authorList>
            <person name="Yoshida N."/>
            <person name="Goto Y."/>
            <person name="Miyata Y."/>
        </authorList>
    </citation>
    <scope>NUCLEOTIDE SEQUENCE [LARGE SCALE GENOMIC DNA]</scope>
    <source>
        <strain evidence="4 5">NIT-T3</strain>
    </source>
</reference>
<keyword evidence="1 2" id="KW-0129">CBS domain</keyword>
<dbReference type="InterPro" id="IPR018821">
    <property type="entry name" value="DUF294_put_nucleoTrafse_sb-bd"/>
</dbReference>
<organism evidence="4 5">
    <name type="scientific">Desulfuromonas versatilis</name>
    <dbReference type="NCBI Taxonomy" id="2802975"/>
    <lineage>
        <taxon>Bacteria</taxon>
        <taxon>Pseudomonadati</taxon>
        <taxon>Thermodesulfobacteriota</taxon>
        <taxon>Desulfuromonadia</taxon>
        <taxon>Desulfuromonadales</taxon>
        <taxon>Desulfuromonadaceae</taxon>
        <taxon>Desulfuromonas</taxon>
    </lineage>
</organism>
<dbReference type="Pfam" id="PF03445">
    <property type="entry name" value="DUF294"/>
    <property type="match status" value="1"/>
</dbReference>
<evidence type="ECO:0000313" key="5">
    <source>
        <dbReference type="Proteomes" id="UP001319827"/>
    </source>
</evidence>
<evidence type="ECO:0000256" key="1">
    <source>
        <dbReference type="ARBA" id="ARBA00023122"/>
    </source>
</evidence>
<feature type="domain" description="CBS" evidence="3">
    <location>
        <begin position="15"/>
        <end position="74"/>
    </location>
</feature>
<evidence type="ECO:0000259" key="3">
    <source>
        <dbReference type="PROSITE" id="PS51371"/>
    </source>
</evidence>
<feature type="domain" description="CBS" evidence="3">
    <location>
        <begin position="80"/>
        <end position="140"/>
    </location>
</feature>
<accession>A0ABM8HNF2</accession>
<dbReference type="InterPro" id="IPR046342">
    <property type="entry name" value="CBS_dom_sf"/>
</dbReference>
<dbReference type="Pfam" id="PF10335">
    <property type="entry name" value="DUF294_C"/>
    <property type="match status" value="1"/>
</dbReference>
<dbReference type="CDD" id="cd05401">
    <property type="entry name" value="NT_GlnE_GlnD_like"/>
    <property type="match status" value="1"/>
</dbReference>